<name>A0A9W6NCG5_9HYPH</name>
<dbReference type="EMBL" id="BSFM01000017">
    <property type="protein sequence ID" value="GLK85602.1"/>
    <property type="molecule type" value="Genomic_DNA"/>
</dbReference>
<evidence type="ECO:0000256" key="1">
    <source>
        <dbReference type="SAM" id="Phobius"/>
    </source>
</evidence>
<feature type="domain" description="FecR N-terminal" evidence="3">
    <location>
        <begin position="16"/>
        <end position="55"/>
    </location>
</feature>
<protein>
    <submittedName>
        <fullName evidence="4">Sensor</fullName>
    </submittedName>
</protein>
<reference evidence="4" key="1">
    <citation type="journal article" date="2014" name="Int. J. Syst. Evol. Microbiol.">
        <title>Complete genome sequence of Corynebacterium casei LMG S-19264T (=DSM 44701T), isolated from a smear-ripened cheese.</title>
        <authorList>
            <consortium name="US DOE Joint Genome Institute (JGI-PGF)"/>
            <person name="Walter F."/>
            <person name="Albersmeier A."/>
            <person name="Kalinowski J."/>
            <person name="Ruckert C."/>
        </authorList>
    </citation>
    <scope>NUCLEOTIDE SEQUENCE</scope>
    <source>
        <strain evidence="4">VKM B-2789</strain>
    </source>
</reference>
<keyword evidence="1" id="KW-1133">Transmembrane helix</keyword>
<feature type="domain" description="FecR protein" evidence="2">
    <location>
        <begin position="110"/>
        <end position="201"/>
    </location>
</feature>
<dbReference type="Gene3D" id="2.60.120.1440">
    <property type="match status" value="1"/>
</dbReference>
<dbReference type="InterPro" id="IPR032623">
    <property type="entry name" value="FecR_N"/>
</dbReference>
<evidence type="ECO:0000313" key="5">
    <source>
        <dbReference type="Proteomes" id="UP001143330"/>
    </source>
</evidence>
<keyword evidence="1" id="KW-0472">Membrane</keyword>
<keyword evidence="5" id="KW-1185">Reference proteome</keyword>
<evidence type="ECO:0000313" key="4">
    <source>
        <dbReference type="EMBL" id="GLK85602.1"/>
    </source>
</evidence>
<reference evidence="4" key="2">
    <citation type="submission" date="2023-01" db="EMBL/GenBank/DDBJ databases">
        <authorList>
            <person name="Sun Q."/>
            <person name="Evtushenko L."/>
        </authorList>
    </citation>
    <scope>NUCLEOTIDE SEQUENCE</scope>
    <source>
        <strain evidence="4">VKM B-2789</strain>
    </source>
</reference>
<dbReference type="Proteomes" id="UP001143330">
    <property type="component" value="Unassembled WGS sequence"/>
</dbReference>
<gene>
    <name evidence="4" type="ORF">GCM10017653_36720</name>
</gene>
<feature type="transmembrane region" description="Helical" evidence="1">
    <location>
        <begin position="78"/>
        <end position="101"/>
    </location>
</feature>
<dbReference type="PANTHER" id="PTHR30273">
    <property type="entry name" value="PERIPLASMIC SIGNAL SENSOR AND SIGMA FACTOR ACTIVATOR FECR-RELATED"/>
    <property type="match status" value="1"/>
</dbReference>
<dbReference type="RefSeq" id="WP_246546099.1">
    <property type="nucleotide sequence ID" value="NZ_BSFM01000017.1"/>
</dbReference>
<dbReference type="PIRSF" id="PIRSF018266">
    <property type="entry name" value="FecR"/>
    <property type="match status" value="1"/>
</dbReference>
<organism evidence="4 5">
    <name type="scientific">Ancylobacter defluvii</name>
    <dbReference type="NCBI Taxonomy" id="1282440"/>
    <lineage>
        <taxon>Bacteria</taxon>
        <taxon>Pseudomonadati</taxon>
        <taxon>Pseudomonadota</taxon>
        <taxon>Alphaproteobacteria</taxon>
        <taxon>Hyphomicrobiales</taxon>
        <taxon>Xanthobacteraceae</taxon>
        <taxon>Ancylobacter</taxon>
    </lineage>
</organism>
<dbReference type="AlphaFoldDB" id="A0A9W6NCG5"/>
<evidence type="ECO:0000259" key="3">
    <source>
        <dbReference type="Pfam" id="PF16220"/>
    </source>
</evidence>
<dbReference type="PANTHER" id="PTHR30273:SF2">
    <property type="entry name" value="PROTEIN FECR"/>
    <property type="match status" value="1"/>
</dbReference>
<dbReference type="InterPro" id="IPR012373">
    <property type="entry name" value="Ferrdict_sens_TM"/>
</dbReference>
<proteinExistence type="predicted"/>
<keyword evidence="1" id="KW-0812">Transmembrane</keyword>
<dbReference type="Pfam" id="PF04773">
    <property type="entry name" value="FecR"/>
    <property type="match status" value="1"/>
</dbReference>
<dbReference type="InterPro" id="IPR006860">
    <property type="entry name" value="FecR"/>
</dbReference>
<sequence>MTAGGDGGSEADALRREAIAWVVRLTSGDATADDAARLKAWRARSDAHEQAFRLASVTWRQVGAAAASNAPARPSRRLFLVGAGAGTALAAGWAGASLGLLPGLDQLMADHATAIGEQAHIALPDGSAVDLDSASALDVRITDTLRGVRLVSGAAAFDVAPDSRPFRVAVGPGEVTTGDGAFAVTAGTDQSLVDCTRGVVEVACNGTVRLKAGERVSLDAGGASMPERVDPATAAPWRRGLLVFSNRPLVDVVADINRHRRGRIVLARPGLGARRVDGVFHLDRPDEIVTHLAAALQLSETRLPAGVVLLA</sequence>
<accession>A0A9W6NCG5</accession>
<comment type="caution">
    <text evidence="4">The sequence shown here is derived from an EMBL/GenBank/DDBJ whole genome shotgun (WGS) entry which is preliminary data.</text>
</comment>
<dbReference type="GO" id="GO:0016989">
    <property type="term" value="F:sigma factor antagonist activity"/>
    <property type="evidence" value="ECO:0007669"/>
    <property type="project" value="TreeGrafter"/>
</dbReference>
<dbReference type="Pfam" id="PF16220">
    <property type="entry name" value="DUF4880"/>
    <property type="match status" value="1"/>
</dbReference>
<evidence type="ECO:0000259" key="2">
    <source>
        <dbReference type="Pfam" id="PF04773"/>
    </source>
</evidence>